<dbReference type="Proteomes" id="UP000839781">
    <property type="component" value="Unassembled WGS sequence"/>
</dbReference>
<dbReference type="InterPro" id="IPR010980">
    <property type="entry name" value="Cyt_c/b562"/>
</dbReference>
<evidence type="ECO:0000256" key="1">
    <source>
        <dbReference type="ARBA" id="ARBA00002028"/>
    </source>
</evidence>
<keyword evidence="5 7" id="KW-0732">Signal</keyword>
<protein>
    <recommendedName>
        <fullName evidence="3">Soluble cytochrome b562</fullName>
    </recommendedName>
</protein>
<sequence length="128" mass="14240">MKKIFTIVTMGMLFTGSASVFSADLDVDMDTLAQNLGVVQTTTDAAKMKISLENMRNAAIDAQKSTPPKLEGKSTDTVEMKDYRHGLNILIGQIDKARKLTSEGKIKEAQKIATEIKQTRDIYHSKYR</sequence>
<feature type="binding site" description="axial binding residue" evidence="6">
    <location>
        <position position="29"/>
    </location>
    <ligand>
        <name>heme b</name>
        <dbReference type="ChEBI" id="CHEBI:60344"/>
    </ligand>
    <ligandPart>
        <name>Fe</name>
        <dbReference type="ChEBI" id="CHEBI:18248"/>
    </ligandPart>
</feature>
<name>A0A3T3L539_SALDZ</name>
<reference evidence="8" key="1">
    <citation type="submission" date="2018-05" db="EMBL/GenBank/DDBJ databases">
        <authorList>
            <person name="Ashton P.M."/>
            <person name="Dallman T."/>
            <person name="Nair S."/>
            <person name="De Pinna E."/>
            <person name="Peters T."/>
            <person name="Grant K."/>
        </authorList>
    </citation>
    <scope>NUCLEOTIDE SEQUENCE [LARGE SCALE GENOMIC DNA]</scope>
    <source>
        <strain evidence="8">474878</strain>
    </source>
</reference>
<dbReference type="GO" id="GO:0020037">
    <property type="term" value="F:heme binding"/>
    <property type="evidence" value="ECO:0007669"/>
    <property type="project" value="InterPro"/>
</dbReference>
<gene>
    <name evidence="8" type="ORF">DLB95_28170</name>
</gene>
<evidence type="ECO:0000256" key="7">
    <source>
        <dbReference type="SAM" id="SignalP"/>
    </source>
</evidence>
<evidence type="ECO:0000256" key="5">
    <source>
        <dbReference type="ARBA" id="ARBA00022729"/>
    </source>
</evidence>
<dbReference type="AlphaFoldDB" id="A0A3T3L539"/>
<evidence type="ECO:0000256" key="2">
    <source>
        <dbReference type="ARBA" id="ARBA00005523"/>
    </source>
</evidence>
<keyword evidence="4 6" id="KW-0349">Heme</keyword>
<comment type="caution">
    <text evidence="8">The sequence shown here is derived from an EMBL/GenBank/DDBJ whole genome shotgun (WGS) entry which is preliminary data.</text>
</comment>
<organism evidence="8">
    <name type="scientific">Salmonella diarizonae</name>
    <dbReference type="NCBI Taxonomy" id="59204"/>
    <lineage>
        <taxon>Bacteria</taxon>
        <taxon>Pseudomonadati</taxon>
        <taxon>Pseudomonadota</taxon>
        <taxon>Gammaproteobacteria</taxon>
        <taxon>Enterobacterales</taxon>
        <taxon>Enterobacteriaceae</taxon>
        <taxon>Salmonella</taxon>
    </lineage>
</organism>
<dbReference type="PIRSF" id="PIRSF000029">
    <property type="entry name" value="Cytochrome_b562"/>
    <property type="match status" value="1"/>
</dbReference>
<dbReference type="GO" id="GO:0005506">
    <property type="term" value="F:iron ion binding"/>
    <property type="evidence" value="ECO:0007669"/>
    <property type="project" value="InterPro"/>
</dbReference>
<proteinExistence type="inferred from homology"/>
<accession>A0A3T3L539</accession>
<dbReference type="Gene3D" id="1.20.120.10">
    <property type="entry name" value="Cytochrome c/b562"/>
    <property type="match status" value="1"/>
</dbReference>
<feature type="binding site" description="axial binding residue" evidence="6">
    <location>
        <position position="124"/>
    </location>
    <ligand>
        <name>heme b</name>
        <dbReference type="ChEBI" id="CHEBI:60344"/>
    </ligand>
    <ligandPart>
        <name>Fe</name>
        <dbReference type="ChEBI" id="CHEBI:18248"/>
    </ligandPart>
</feature>
<comment type="similarity">
    <text evidence="2">Belongs to the cytochrome b562 family.</text>
</comment>
<comment type="cofactor">
    <cofactor evidence="6">
        <name>heme b</name>
        <dbReference type="ChEBI" id="CHEBI:60344"/>
    </cofactor>
    <text evidence="6">Binds 1 heme b (iron(II)-protoporphyrin IX) group per molecule.</text>
</comment>
<keyword evidence="6" id="KW-0408">Iron</keyword>
<evidence type="ECO:0000256" key="6">
    <source>
        <dbReference type="PIRSR" id="PIRSR000029-1"/>
    </source>
</evidence>
<evidence type="ECO:0000313" key="8">
    <source>
        <dbReference type="EMBL" id="ECJ4380970.1"/>
    </source>
</evidence>
<feature type="chain" id="PRO_5030084002" description="Soluble cytochrome b562" evidence="7">
    <location>
        <begin position="23"/>
        <end position="128"/>
    </location>
</feature>
<dbReference type="Pfam" id="PF07361">
    <property type="entry name" value="Cytochrom_B562"/>
    <property type="match status" value="1"/>
</dbReference>
<dbReference type="NCBIfam" id="NF011632">
    <property type="entry name" value="PRK15058.1"/>
    <property type="match status" value="1"/>
</dbReference>
<dbReference type="SUPFAM" id="SSF47175">
    <property type="entry name" value="Cytochromes"/>
    <property type="match status" value="1"/>
</dbReference>
<evidence type="ECO:0000256" key="4">
    <source>
        <dbReference type="ARBA" id="ARBA00022617"/>
    </source>
</evidence>
<dbReference type="GO" id="GO:0042597">
    <property type="term" value="C:periplasmic space"/>
    <property type="evidence" value="ECO:0007669"/>
    <property type="project" value="InterPro"/>
</dbReference>
<dbReference type="GO" id="GO:0022900">
    <property type="term" value="P:electron transport chain"/>
    <property type="evidence" value="ECO:0007669"/>
    <property type="project" value="InterPro"/>
</dbReference>
<feature type="signal peptide" evidence="7">
    <location>
        <begin position="1"/>
        <end position="22"/>
    </location>
</feature>
<dbReference type="InterPro" id="IPR009155">
    <property type="entry name" value="Cyt_b562"/>
</dbReference>
<keyword evidence="6" id="KW-0479">Metal-binding</keyword>
<dbReference type="GO" id="GO:0009055">
    <property type="term" value="F:electron transfer activity"/>
    <property type="evidence" value="ECO:0007669"/>
    <property type="project" value="InterPro"/>
</dbReference>
<dbReference type="RefSeq" id="WP_157720646.1">
    <property type="nucleotide sequence ID" value="NZ_CP117188.1"/>
</dbReference>
<comment type="function">
    <text evidence="1">Electron-transport protein of unknown function.</text>
</comment>
<dbReference type="EMBL" id="AAIYJF010000062">
    <property type="protein sequence ID" value="ECJ4380970.1"/>
    <property type="molecule type" value="Genomic_DNA"/>
</dbReference>
<evidence type="ECO:0000256" key="3">
    <source>
        <dbReference type="ARBA" id="ARBA00016003"/>
    </source>
</evidence>